<dbReference type="Gene3D" id="2.40.10.270">
    <property type="entry name" value="Bacteriophage SPP1 head-tail adaptor protein"/>
    <property type="match status" value="1"/>
</dbReference>
<dbReference type="Pfam" id="PF05521">
    <property type="entry name" value="Phage_HCP"/>
    <property type="match status" value="1"/>
</dbReference>
<protein>
    <submittedName>
        <fullName evidence="1">Phage head-tail joining family protein</fullName>
    </submittedName>
</protein>
<evidence type="ECO:0000313" key="1">
    <source>
        <dbReference type="EMBL" id="APH16905.1"/>
    </source>
</evidence>
<dbReference type="NCBIfam" id="TIGR01563">
    <property type="entry name" value="gp16_SPP1"/>
    <property type="match status" value="1"/>
</dbReference>
<reference evidence="1 2" key="1">
    <citation type="submission" date="2015-11" db="EMBL/GenBank/DDBJ databases">
        <authorList>
            <person name="Hill K.K."/>
            <person name="Shirey T.B."/>
            <person name="Raphael B."/>
            <person name="Daligault H.E."/>
            <person name="Davenport K.W."/>
            <person name="Bruce D.C."/>
            <person name="Foley B.T."/>
            <person name="Johnson S.L."/>
        </authorList>
    </citation>
    <scope>NUCLEOTIDE SEQUENCE [LARGE SCALE GENOMIC DNA]</scope>
    <source>
        <strain evidence="1 2">CDC_1632</strain>
    </source>
</reference>
<dbReference type="EMBL" id="CP013243">
    <property type="protein sequence ID" value="APH16905.1"/>
    <property type="molecule type" value="Genomic_DNA"/>
</dbReference>
<dbReference type="RefSeq" id="WP_045896251.1">
    <property type="nucleotide sequence ID" value="NZ_CP013242.1"/>
</dbReference>
<proteinExistence type="predicted"/>
<dbReference type="InterPro" id="IPR038666">
    <property type="entry name" value="SSP1_head-tail_sf"/>
</dbReference>
<gene>
    <name evidence="1" type="ORF">NPD5_280</name>
</gene>
<dbReference type="AlphaFoldDB" id="A0A1J1CUQ0"/>
<organism evidence="1 2">
    <name type="scientific">Clostridium sporogenes</name>
    <dbReference type="NCBI Taxonomy" id="1509"/>
    <lineage>
        <taxon>Bacteria</taxon>
        <taxon>Bacillati</taxon>
        <taxon>Bacillota</taxon>
        <taxon>Clostridia</taxon>
        <taxon>Eubacteriales</taxon>
        <taxon>Clostridiaceae</taxon>
        <taxon>Clostridium</taxon>
    </lineage>
</organism>
<accession>A0A1J1CUQ0</accession>
<name>A0A1J1CUQ0_CLOSG</name>
<dbReference type="Proteomes" id="UP000182204">
    <property type="component" value="Chromosome"/>
</dbReference>
<sequence length="108" mass="12581">MDPGKLNKRIKFVIFNDDTDDDGYPIKEEKTIRKCHASVRGLRGREFYNAAAVQAEEDKVFNCRYFKGLDTSMQIKYNDTLYNITSINDLNEKHVEYEIHAKEVKQSG</sequence>
<dbReference type="InterPro" id="IPR008767">
    <property type="entry name" value="Phage_SPP1_head-tail_adaptor"/>
</dbReference>
<evidence type="ECO:0000313" key="2">
    <source>
        <dbReference type="Proteomes" id="UP000182204"/>
    </source>
</evidence>